<evidence type="ECO:0000256" key="1">
    <source>
        <dbReference type="ARBA" id="ARBA00005655"/>
    </source>
</evidence>
<dbReference type="GO" id="GO:0006376">
    <property type="term" value="P:mRNA splice site recognition"/>
    <property type="evidence" value="ECO:0007669"/>
    <property type="project" value="InterPro"/>
</dbReference>
<dbReference type="InterPro" id="IPR004882">
    <property type="entry name" value="Luc7-rel"/>
</dbReference>
<dbReference type="GO" id="GO:0003729">
    <property type="term" value="F:mRNA binding"/>
    <property type="evidence" value="ECO:0007669"/>
    <property type="project" value="InterPro"/>
</dbReference>
<dbReference type="Proteomes" id="UP001212411">
    <property type="component" value="Chromosome 3"/>
</dbReference>
<evidence type="ECO:0000313" key="5">
    <source>
        <dbReference type="Proteomes" id="UP001212411"/>
    </source>
</evidence>
<evidence type="ECO:0000256" key="3">
    <source>
        <dbReference type="SAM" id="MobiDB-lite"/>
    </source>
</evidence>
<dbReference type="RefSeq" id="XP_056039731.1">
    <property type="nucleotide sequence ID" value="XM_056183202.1"/>
</dbReference>
<accession>A0AAE9WKK2</accession>
<dbReference type="GO" id="GO:0005685">
    <property type="term" value="C:U1 snRNP"/>
    <property type="evidence" value="ECO:0007669"/>
    <property type="project" value="InterPro"/>
</dbReference>
<keyword evidence="2" id="KW-0175">Coiled coil</keyword>
<protein>
    <submittedName>
        <fullName evidence="4">U1 snRNP-associated protein Luc7</fullName>
    </submittedName>
</protein>
<keyword evidence="5" id="KW-1185">Reference proteome</keyword>
<dbReference type="GeneID" id="80877891"/>
<feature type="region of interest" description="Disordered" evidence="3">
    <location>
        <begin position="234"/>
        <end position="266"/>
    </location>
</feature>
<feature type="coiled-coil region" evidence="2">
    <location>
        <begin position="85"/>
        <end position="119"/>
    </location>
</feature>
<reference evidence="4 5" key="1">
    <citation type="journal article" date="2023" name="G3 (Bethesda)">
        <title>A high-quality reference genome for the fission yeast Schizosaccharomyces osmophilus.</title>
        <authorList>
            <person name="Jia G.S."/>
            <person name="Zhang W.C."/>
            <person name="Liang Y."/>
            <person name="Liu X.H."/>
            <person name="Rhind N."/>
            <person name="Pidoux A."/>
            <person name="Brysch-Herzberg M."/>
            <person name="Du L.L."/>
        </authorList>
    </citation>
    <scope>NUCLEOTIDE SEQUENCE [LARGE SCALE GENOMIC DNA]</scope>
    <source>
        <strain evidence="4 5">CBS 15793</strain>
    </source>
</reference>
<feature type="compositionally biased region" description="Basic and acidic residues" evidence="3">
    <location>
        <begin position="248"/>
        <end position="257"/>
    </location>
</feature>
<proteinExistence type="inferred from homology"/>
<sequence length="266" mass="30875">MAAEQRKIIEQLMGSNLSNFTSRGQVHFTDRKVCRSFLCGICPHDIFTNTKIDLGPCPKIHSDKLKSDYERASYSHSYGYEWDYLDDLERHVDECNRRIDIAEARKEKTTEEIERTDELMRDMAHTGHSIDVLIEEMKALSQKGHISQSMKHYTELSRLRTRREELHQEVISMNEVPSQAGTTHQKLQVCDVCSAYLSRLDNDRRLADHFSGKMHLGYAMLRNLAKDLREQLDVQNSSKDEEDEPETENSKHGEQHSNTHSMLHVT</sequence>
<dbReference type="KEGG" id="som:SOMG_04416"/>
<name>A0AAE9WKK2_9SCHI</name>
<organism evidence="4 5">
    <name type="scientific">Schizosaccharomyces osmophilus</name>
    <dbReference type="NCBI Taxonomy" id="2545709"/>
    <lineage>
        <taxon>Eukaryota</taxon>
        <taxon>Fungi</taxon>
        <taxon>Dikarya</taxon>
        <taxon>Ascomycota</taxon>
        <taxon>Taphrinomycotina</taxon>
        <taxon>Schizosaccharomycetes</taxon>
        <taxon>Schizosaccharomycetales</taxon>
        <taxon>Schizosaccharomycetaceae</taxon>
        <taxon>Schizosaccharomyces</taxon>
    </lineage>
</organism>
<dbReference type="Pfam" id="PF03194">
    <property type="entry name" value="LUC7"/>
    <property type="match status" value="1"/>
</dbReference>
<dbReference type="AlphaFoldDB" id="A0AAE9WKK2"/>
<comment type="similarity">
    <text evidence="1">Belongs to the Luc7 family.</text>
</comment>
<evidence type="ECO:0000313" key="4">
    <source>
        <dbReference type="EMBL" id="WBW75488.1"/>
    </source>
</evidence>
<dbReference type="PANTHER" id="PTHR12375">
    <property type="entry name" value="RNA-BINDING PROTEIN LUC7-RELATED"/>
    <property type="match status" value="1"/>
</dbReference>
<gene>
    <name evidence="4" type="primary">luc7</name>
    <name evidence="4" type="ORF">SOMG_04416</name>
</gene>
<dbReference type="EMBL" id="CP115613">
    <property type="protein sequence ID" value="WBW75488.1"/>
    <property type="molecule type" value="Genomic_DNA"/>
</dbReference>
<evidence type="ECO:0000256" key="2">
    <source>
        <dbReference type="SAM" id="Coils"/>
    </source>
</evidence>